<dbReference type="PANTHER" id="PTHR31252">
    <property type="entry name" value="DUF4419 DOMAIN-CONTAINING PROTEIN"/>
    <property type="match status" value="1"/>
</dbReference>
<evidence type="ECO:0008006" key="4">
    <source>
        <dbReference type="Google" id="ProtNLM"/>
    </source>
</evidence>
<dbReference type="Proteomes" id="UP000253664">
    <property type="component" value="Unassembled WGS sequence"/>
</dbReference>
<protein>
    <recommendedName>
        <fullName evidence="4">DUF4419 domain-containing protein</fullName>
    </recommendedName>
</protein>
<dbReference type="PANTHER" id="PTHR31252:SF11">
    <property type="entry name" value="DUF4419 DOMAIN-CONTAINING PROTEIN"/>
    <property type="match status" value="1"/>
</dbReference>
<dbReference type="AlphaFoldDB" id="A0A367L2J7"/>
<evidence type="ECO:0000313" key="2">
    <source>
        <dbReference type="EMBL" id="RCI08646.1"/>
    </source>
</evidence>
<organism evidence="2 3">
    <name type="scientific">Ophiocordyceps polyrhachis-furcata BCC 54312</name>
    <dbReference type="NCBI Taxonomy" id="1330021"/>
    <lineage>
        <taxon>Eukaryota</taxon>
        <taxon>Fungi</taxon>
        <taxon>Dikarya</taxon>
        <taxon>Ascomycota</taxon>
        <taxon>Pezizomycotina</taxon>
        <taxon>Sordariomycetes</taxon>
        <taxon>Hypocreomycetidae</taxon>
        <taxon>Hypocreales</taxon>
        <taxon>Ophiocordycipitaceae</taxon>
        <taxon>Ophiocordyceps</taxon>
    </lineage>
</organism>
<gene>
    <name evidence="2" type="ORF">L249_4790</name>
</gene>
<accession>A0A367L2J7</accession>
<proteinExistence type="predicted"/>
<name>A0A367L2J7_9HYPO</name>
<dbReference type="InterPro" id="IPR025533">
    <property type="entry name" value="DUF4419"/>
</dbReference>
<dbReference type="OrthoDB" id="4924073at2759"/>
<keyword evidence="3" id="KW-1185">Reference proteome</keyword>
<evidence type="ECO:0000313" key="3">
    <source>
        <dbReference type="Proteomes" id="UP000253664"/>
    </source>
</evidence>
<comment type="caution">
    <text evidence="2">The sequence shown here is derived from an EMBL/GenBank/DDBJ whole genome shotgun (WGS) entry which is preliminary data.</text>
</comment>
<dbReference type="Pfam" id="PF14388">
    <property type="entry name" value="DUF4419"/>
    <property type="match status" value="1"/>
</dbReference>
<sequence length="346" mass="38663">MPVTLNIVDHPAENWQLQKVSRRRLRENHISASENGFVWSAYRAYSKHHHLVIRPDDVWLAILTQLSFYIKANAEQVRALFVSHEGRKELEMVDTGSIVYCDFGAFAQNMTTLMSKNVNDPELRTWIMPSFSTTTDDDLVAASVLFMGAMHKYFSYKCTMVCGFPSVTLLGEVADWQDILERLDKLEQLGDEANQFASMLRPVLRRMILSFEQPSSTDVNCFWNTIISEVFQGSGMNYLTGWLSAFCFWDQSGKARSNFGQNAVLDDVCYPRINTNDVPGGFASVPVTVDDNGHVYDCTMIAGSVGMLARSPPSLHRRGAGGDTGRGFRSVYGAHSRPAGDSVVDV</sequence>
<dbReference type="STRING" id="1330021.A0A367L2J7"/>
<feature type="region of interest" description="Disordered" evidence="1">
    <location>
        <begin position="313"/>
        <end position="346"/>
    </location>
</feature>
<dbReference type="EMBL" id="LKCN02000018">
    <property type="protein sequence ID" value="RCI08646.1"/>
    <property type="molecule type" value="Genomic_DNA"/>
</dbReference>
<evidence type="ECO:0000256" key="1">
    <source>
        <dbReference type="SAM" id="MobiDB-lite"/>
    </source>
</evidence>
<reference evidence="2 3" key="1">
    <citation type="journal article" date="2015" name="BMC Genomics">
        <title>Insights from the genome of Ophiocordyceps polyrhachis-furcata to pathogenicity and host specificity in insect fungi.</title>
        <authorList>
            <person name="Wichadakul D."/>
            <person name="Kobmoo N."/>
            <person name="Ingsriswang S."/>
            <person name="Tangphatsornruang S."/>
            <person name="Chantasingh D."/>
            <person name="Luangsa-ard J.J."/>
            <person name="Eurwilaichitr L."/>
        </authorList>
    </citation>
    <scope>NUCLEOTIDE SEQUENCE [LARGE SCALE GENOMIC DNA]</scope>
    <source>
        <strain evidence="2 3">BCC 54312</strain>
    </source>
</reference>